<name>A0A9E6R9G3_9HYPH</name>
<feature type="compositionally biased region" description="Pro residues" evidence="1">
    <location>
        <begin position="472"/>
        <end position="483"/>
    </location>
</feature>
<dbReference type="KEGG" id="cmet:K6K41_02760"/>
<keyword evidence="2" id="KW-0472">Membrane</keyword>
<keyword evidence="2" id="KW-0812">Transmembrane</keyword>
<dbReference type="Pfam" id="PF08239">
    <property type="entry name" value="SH3_3"/>
    <property type="match status" value="1"/>
</dbReference>
<proteinExistence type="predicted"/>
<feature type="domain" description="SH3b" evidence="3">
    <location>
        <begin position="530"/>
        <end position="580"/>
    </location>
</feature>
<evidence type="ECO:0000256" key="2">
    <source>
        <dbReference type="SAM" id="Phobius"/>
    </source>
</evidence>
<sequence>MGFRFRKSVKLFPGVRLNFSGSGVSASVGVPGATVNFSKRGRTTTLGLPGTGLSYQDHTPWGGKRQGRRRAPPPVPVPAPYTPSYEPPAPIDTPPPSSSLVDLRSVETARLTCPDLVGVKQMVIEASAQKADLAKDFRLACAARETVWRKLRRREQAPLKWVFGSQIERRRADLLDAEMEALKVAEAIFQSKVNLDFGVDRRTLDAYRELEIAFDGIRCASQVWDVTALDTVEAERTGRILSTSFSRSQVVVSLLFDGSVKTTQAGLRFENANGGDLEIYPGVMIVREKVGADFALIDLRQVTVEGMDLSVIELGDVPERATISEQVWERANRDGSPNRRYSANRQLPVCRYGTLKFHASSGLMEAYQVSEANKVLPFVSAWGELQRALAAMPTQPTGLPVATPEMPTEDELLAMLPTLPAVGGAWGASALVVAGALLAIVWALGQAAGPPQPPVHDTVSAAPAGISIEPAPVRPDSPQPSPLSPDANADVVAGRSAPAAATGPTDRTLAPSAPPGPVESRTKRVAARKAANVRYSADQRSGVVGKVNPGDTFDILVRSGEWAQIGRDGLKIGWIHGSLIEPVD</sequence>
<dbReference type="Proteomes" id="UP000825701">
    <property type="component" value="Chromosome"/>
</dbReference>
<feature type="region of interest" description="Disordered" evidence="1">
    <location>
        <begin position="467"/>
        <end position="524"/>
    </location>
</feature>
<feature type="compositionally biased region" description="Pro residues" evidence="1">
    <location>
        <begin position="72"/>
        <end position="97"/>
    </location>
</feature>
<dbReference type="InterPro" id="IPR003646">
    <property type="entry name" value="SH3-like_bac-type"/>
</dbReference>
<keyword evidence="6" id="KW-1185">Reference proteome</keyword>
<dbReference type="InterPro" id="IPR025330">
    <property type="entry name" value="DUF4236"/>
</dbReference>
<dbReference type="AlphaFoldDB" id="A0A9E6R9G3"/>
<gene>
    <name evidence="5" type="ORF">K6K41_02760</name>
</gene>
<evidence type="ECO:0000313" key="6">
    <source>
        <dbReference type="Proteomes" id="UP000825701"/>
    </source>
</evidence>
<evidence type="ECO:0000256" key="1">
    <source>
        <dbReference type="SAM" id="MobiDB-lite"/>
    </source>
</evidence>
<evidence type="ECO:0000259" key="4">
    <source>
        <dbReference type="Pfam" id="PF14020"/>
    </source>
</evidence>
<dbReference type="EMBL" id="CP081869">
    <property type="protein sequence ID" value="QZO00653.1"/>
    <property type="molecule type" value="Genomic_DNA"/>
</dbReference>
<dbReference type="Gene3D" id="2.30.30.40">
    <property type="entry name" value="SH3 Domains"/>
    <property type="match status" value="1"/>
</dbReference>
<protein>
    <submittedName>
        <fullName evidence="5">DUF4236 domain-containing protein</fullName>
    </submittedName>
</protein>
<organism evidence="5 6">
    <name type="scientific">Chenggangzhangella methanolivorans</name>
    <dbReference type="NCBI Taxonomy" id="1437009"/>
    <lineage>
        <taxon>Bacteria</taxon>
        <taxon>Pseudomonadati</taxon>
        <taxon>Pseudomonadota</taxon>
        <taxon>Alphaproteobacteria</taxon>
        <taxon>Hyphomicrobiales</taxon>
        <taxon>Methylopilaceae</taxon>
        <taxon>Chenggangzhangella</taxon>
    </lineage>
</organism>
<feature type="transmembrane region" description="Helical" evidence="2">
    <location>
        <begin position="425"/>
        <end position="445"/>
    </location>
</feature>
<dbReference type="RefSeq" id="WP_261403825.1">
    <property type="nucleotide sequence ID" value="NZ_CP081869.1"/>
</dbReference>
<evidence type="ECO:0000313" key="5">
    <source>
        <dbReference type="EMBL" id="QZO00653.1"/>
    </source>
</evidence>
<feature type="domain" description="DUF4236" evidence="4">
    <location>
        <begin position="3"/>
        <end position="55"/>
    </location>
</feature>
<reference evidence="5" key="1">
    <citation type="submission" date="2021-08" db="EMBL/GenBank/DDBJ databases">
        <authorList>
            <person name="Zhang H."/>
            <person name="Xu M."/>
            <person name="Yu Z."/>
            <person name="Yang L."/>
            <person name="Cai Y."/>
        </authorList>
    </citation>
    <scope>NUCLEOTIDE SEQUENCE</scope>
    <source>
        <strain evidence="5">CHL1</strain>
    </source>
</reference>
<accession>A0A9E6R9G3</accession>
<dbReference type="Pfam" id="PF14020">
    <property type="entry name" value="DUF4236"/>
    <property type="match status" value="1"/>
</dbReference>
<evidence type="ECO:0000259" key="3">
    <source>
        <dbReference type="Pfam" id="PF08239"/>
    </source>
</evidence>
<feature type="region of interest" description="Disordered" evidence="1">
    <location>
        <begin position="47"/>
        <end position="100"/>
    </location>
</feature>
<keyword evidence="2" id="KW-1133">Transmembrane helix</keyword>